<proteinExistence type="predicted"/>
<sequence length="252" mass="28946">MNNTYLLLAIQLMTFFISFRAIAFQEKEYNPVVFNMAQLYDFNPVRGNIKELKTVVYNEDKSINYQSFLKIGRDGCVDSFTYDQKKDEYLNSVHNHLSLKKINNKLVGNDANGPVEMIVGKNCLILSRVDTNGELIYQYNDDGIIIGSQIANPRTQYSENHYNKFKLPDSIIYYKDNIVFSESIITYGKDINKPFDLTMEIKALGQPILFVISTCEYNEKNIAHKCDFVLTINANGKNINLLKSSITEATFY</sequence>
<dbReference type="AlphaFoldDB" id="A0A379G4A0"/>
<keyword evidence="1" id="KW-1003">Cell membrane</keyword>
<evidence type="ECO:0000256" key="3">
    <source>
        <dbReference type="ARBA" id="ARBA00023136"/>
    </source>
</evidence>
<name>A0A379G4A0_9GAMM</name>
<evidence type="ECO:0000256" key="4">
    <source>
        <dbReference type="ARBA" id="ARBA00023139"/>
    </source>
</evidence>
<protein>
    <submittedName>
        <fullName evidence="6">Lipoprotein</fullName>
    </submittedName>
</protein>
<dbReference type="RefSeq" id="WP_006815383.1">
    <property type="nucleotide sequence ID" value="NZ_CABLCG010000061.1"/>
</dbReference>
<dbReference type="EMBL" id="UGUA01000002">
    <property type="protein sequence ID" value="SUC35798.1"/>
    <property type="molecule type" value="Genomic_DNA"/>
</dbReference>
<dbReference type="OrthoDB" id="6462371at2"/>
<reference evidence="6 7" key="1">
    <citation type="submission" date="2018-06" db="EMBL/GenBank/DDBJ databases">
        <authorList>
            <consortium name="Pathogen Informatics"/>
            <person name="Doyle S."/>
        </authorList>
    </citation>
    <scope>NUCLEOTIDE SEQUENCE [LARGE SCALE GENOMIC DNA]</scope>
    <source>
        <strain evidence="6 7">NCTC12026</strain>
    </source>
</reference>
<evidence type="ECO:0000256" key="2">
    <source>
        <dbReference type="ARBA" id="ARBA00022729"/>
    </source>
</evidence>
<dbReference type="GO" id="GO:0005886">
    <property type="term" value="C:plasma membrane"/>
    <property type="evidence" value="ECO:0007669"/>
    <property type="project" value="InterPro"/>
</dbReference>
<keyword evidence="4" id="KW-0564">Palmitate</keyword>
<organism evidence="6 7">
    <name type="scientific">Providencia rustigianii</name>
    <dbReference type="NCBI Taxonomy" id="158850"/>
    <lineage>
        <taxon>Bacteria</taxon>
        <taxon>Pseudomonadati</taxon>
        <taxon>Pseudomonadota</taxon>
        <taxon>Gammaproteobacteria</taxon>
        <taxon>Enterobacterales</taxon>
        <taxon>Morganellaceae</taxon>
        <taxon>Providencia</taxon>
    </lineage>
</organism>
<evidence type="ECO:0000313" key="6">
    <source>
        <dbReference type="EMBL" id="SUC35798.1"/>
    </source>
</evidence>
<gene>
    <name evidence="6" type="ORF">NCTC12026_02199</name>
</gene>
<evidence type="ECO:0000256" key="1">
    <source>
        <dbReference type="ARBA" id="ARBA00022475"/>
    </source>
</evidence>
<keyword evidence="2" id="KW-0732">Signal</keyword>
<accession>A0A379G4A0</accession>
<keyword evidence="5 6" id="KW-0449">Lipoprotein</keyword>
<dbReference type="InterPro" id="IPR010646">
    <property type="entry name" value="UPF0257"/>
</dbReference>
<dbReference type="Pfam" id="PF06788">
    <property type="entry name" value="UPF0257"/>
    <property type="match status" value="1"/>
</dbReference>
<keyword evidence="3" id="KW-0472">Membrane</keyword>
<evidence type="ECO:0000313" key="7">
    <source>
        <dbReference type="Proteomes" id="UP000255129"/>
    </source>
</evidence>
<evidence type="ECO:0000256" key="5">
    <source>
        <dbReference type="ARBA" id="ARBA00023288"/>
    </source>
</evidence>
<dbReference type="Proteomes" id="UP000255129">
    <property type="component" value="Unassembled WGS sequence"/>
</dbReference>